<sequence>MGNWDSYQREERPRLTPGDYRVEIVSVEEKESKKGNPMLVIGVRPNGSDIIIYHYIVKNEYFNRNMTDFFDSFNIDDGDFALPTWIGAVGAARLKEDDQGYLKVHYFINKDRAEKLTPWEGKLPERQELTKISELEDDGDLPWN</sequence>
<dbReference type="EMBL" id="AP023420">
    <property type="protein sequence ID" value="BCK83475.1"/>
    <property type="molecule type" value="Genomic_DNA"/>
</dbReference>
<evidence type="ECO:0000313" key="2">
    <source>
        <dbReference type="Proteomes" id="UP000679848"/>
    </source>
</evidence>
<name>A0A810QA44_9FIRM</name>
<evidence type="ECO:0000313" key="1">
    <source>
        <dbReference type="EMBL" id="BCK83475.1"/>
    </source>
</evidence>
<dbReference type="RefSeq" id="WP_213542726.1">
    <property type="nucleotide sequence ID" value="NZ_AP023420.1"/>
</dbReference>
<accession>A0A810QA44</accession>
<dbReference type="InterPro" id="IPR007731">
    <property type="entry name" value="DUF669"/>
</dbReference>
<organism evidence="1 2">
    <name type="scientific">Pusillibacter faecalis</name>
    <dbReference type="NCBI Taxonomy" id="2714358"/>
    <lineage>
        <taxon>Bacteria</taxon>
        <taxon>Bacillati</taxon>
        <taxon>Bacillota</taxon>
        <taxon>Clostridia</taxon>
        <taxon>Eubacteriales</taxon>
        <taxon>Oscillospiraceae</taxon>
        <taxon>Pusillibacter</taxon>
    </lineage>
</organism>
<evidence type="ECO:0008006" key="3">
    <source>
        <dbReference type="Google" id="ProtNLM"/>
    </source>
</evidence>
<dbReference type="KEGG" id="pfaa:MM59RIKEN_07940"/>
<protein>
    <recommendedName>
        <fullName evidence="3">DUF669 domain-containing protein</fullName>
    </recommendedName>
</protein>
<dbReference type="Proteomes" id="UP000679848">
    <property type="component" value="Chromosome"/>
</dbReference>
<dbReference type="AlphaFoldDB" id="A0A810QA44"/>
<reference evidence="1" key="1">
    <citation type="submission" date="2020-09" db="EMBL/GenBank/DDBJ databases">
        <title>New species isolated from human feces.</title>
        <authorList>
            <person name="Kitahara M."/>
            <person name="Shigeno Y."/>
            <person name="Shime M."/>
            <person name="Matsumoto Y."/>
            <person name="Nakamura S."/>
            <person name="Motooka D."/>
            <person name="Fukuoka S."/>
            <person name="Nishikawa H."/>
            <person name="Benno Y."/>
        </authorList>
    </citation>
    <scope>NUCLEOTIDE SEQUENCE</scope>
    <source>
        <strain evidence="1">MM59</strain>
    </source>
</reference>
<proteinExistence type="predicted"/>
<keyword evidence="2" id="KW-1185">Reference proteome</keyword>
<dbReference type="Pfam" id="PF05037">
    <property type="entry name" value="DUF669"/>
    <property type="match status" value="1"/>
</dbReference>
<gene>
    <name evidence="1" type="ORF">MM59RIKEN_07940</name>
</gene>